<proteinExistence type="predicted"/>
<gene>
    <name evidence="1" type="ORF">DY000_02025531</name>
</gene>
<dbReference type="Proteomes" id="UP000266723">
    <property type="component" value="Unassembled WGS sequence"/>
</dbReference>
<evidence type="ECO:0000313" key="2">
    <source>
        <dbReference type="Proteomes" id="UP000266723"/>
    </source>
</evidence>
<protein>
    <submittedName>
        <fullName evidence="1">Uncharacterized protein</fullName>
    </submittedName>
</protein>
<accession>A0ABQ7E3G3</accession>
<comment type="caution">
    <text evidence="1">The sequence shown here is derived from an EMBL/GenBank/DDBJ whole genome shotgun (WGS) entry which is preliminary data.</text>
</comment>
<dbReference type="EMBL" id="QGKV02000299">
    <property type="protein sequence ID" value="KAF3591753.1"/>
    <property type="molecule type" value="Genomic_DNA"/>
</dbReference>
<name>A0ABQ7E3G3_BRACR</name>
<sequence>MGNWEFVVDKKKIGLSQSVLWMGLSWLWCSVGYMNADVWVFNDVTIADIWRTISASCSLEEIQIDSGIMVFCLPNT</sequence>
<evidence type="ECO:0000313" key="1">
    <source>
        <dbReference type="EMBL" id="KAF3591753.1"/>
    </source>
</evidence>
<keyword evidence="2" id="KW-1185">Reference proteome</keyword>
<organism evidence="1 2">
    <name type="scientific">Brassica cretica</name>
    <name type="common">Mustard</name>
    <dbReference type="NCBI Taxonomy" id="69181"/>
    <lineage>
        <taxon>Eukaryota</taxon>
        <taxon>Viridiplantae</taxon>
        <taxon>Streptophyta</taxon>
        <taxon>Embryophyta</taxon>
        <taxon>Tracheophyta</taxon>
        <taxon>Spermatophyta</taxon>
        <taxon>Magnoliopsida</taxon>
        <taxon>eudicotyledons</taxon>
        <taxon>Gunneridae</taxon>
        <taxon>Pentapetalae</taxon>
        <taxon>rosids</taxon>
        <taxon>malvids</taxon>
        <taxon>Brassicales</taxon>
        <taxon>Brassicaceae</taxon>
        <taxon>Brassiceae</taxon>
        <taxon>Brassica</taxon>
    </lineage>
</organism>
<reference evidence="1 2" key="1">
    <citation type="journal article" date="2020" name="BMC Genomics">
        <title>Intraspecific diversification of the crop wild relative Brassica cretica Lam. using demographic model selection.</title>
        <authorList>
            <person name="Kioukis A."/>
            <person name="Michalopoulou V.A."/>
            <person name="Briers L."/>
            <person name="Pirintsos S."/>
            <person name="Studholme D.J."/>
            <person name="Pavlidis P."/>
            <person name="Sarris P.F."/>
        </authorList>
    </citation>
    <scope>NUCLEOTIDE SEQUENCE [LARGE SCALE GENOMIC DNA]</scope>
    <source>
        <strain evidence="2">cv. PFS-1207/04</strain>
    </source>
</reference>